<dbReference type="PATRIC" id="fig|879305.3.peg.1325"/>
<dbReference type="CDD" id="cd03311">
    <property type="entry name" value="CIMS_C_terminal_like"/>
    <property type="match status" value="1"/>
</dbReference>
<dbReference type="Pfam" id="PF01717">
    <property type="entry name" value="Meth_synt_2"/>
    <property type="match status" value="1"/>
</dbReference>
<dbReference type="GO" id="GO:0008270">
    <property type="term" value="F:zinc ion binding"/>
    <property type="evidence" value="ECO:0007669"/>
    <property type="project" value="InterPro"/>
</dbReference>
<proteinExistence type="predicted"/>
<evidence type="ECO:0000313" key="3">
    <source>
        <dbReference type="Proteomes" id="UP000005286"/>
    </source>
</evidence>
<name>F0GWY7_9FIRM</name>
<dbReference type="Gene3D" id="3.20.20.210">
    <property type="match status" value="1"/>
</dbReference>
<keyword evidence="3" id="KW-1185">Reference proteome</keyword>
<dbReference type="PANTHER" id="PTHR43844:SF1">
    <property type="entry name" value="METHIONINE SYNTHASE"/>
    <property type="match status" value="1"/>
</dbReference>
<evidence type="ECO:0000313" key="2">
    <source>
        <dbReference type="EMBL" id="EGC81653.1"/>
    </source>
</evidence>
<dbReference type="EMBL" id="AEXM01000028">
    <property type="protein sequence ID" value="EGC81653.1"/>
    <property type="molecule type" value="Genomic_DNA"/>
</dbReference>
<feature type="domain" description="Cobalamin-independent methionine synthase MetE C-terminal/archaeal" evidence="1">
    <location>
        <begin position="172"/>
        <end position="357"/>
    </location>
</feature>
<dbReference type="RefSeq" id="WP_004835229.1">
    <property type="nucleotide sequence ID" value="NZ_AEXM01000028.1"/>
</dbReference>
<organism evidence="2 3">
    <name type="scientific">Anaerococcus prevotii ACS-065-V-Col13</name>
    <dbReference type="NCBI Taxonomy" id="879305"/>
    <lineage>
        <taxon>Bacteria</taxon>
        <taxon>Bacillati</taxon>
        <taxon>Bacillota</taxon>
        <taxon>Tissierellia</taxon>
        <taxon>Tissierellales</taxon>
        <taxon>Peptoniphilaceae</taxon>
        <taxon>Anaerococcus</taxon>
    </lineage>
</organism>
<comment type="caution">
    <text evidence="2">The sequence shown here is derived from an EMBL/GenBank/DDBJ whole genome shotgun (WGS) entry which is preliminary data.</text>
</comment>
<dbReference type="PANTHER" id="PTHR43844">
    <property type="entry name" value="METHIONINE SYNTHASE"/>
    <property type="match status" value="1"/>
</dbReference>
<dbReference type="GO" id="GO:0003871">
    <property type="term" value="F:5-methyltetrahydropteroyltriglutamate-homocysteine S-methyltransferase activity"/>
    <property type="evidence" value="ECO:0007669"/>
    <property type="project" value="InterPro"/>
</dbReference>
<gene>
    <name evidence="2" type="ORF">HMPREF9290_0637</name>
</gene>
<dbReference type="eggNOG" id="COG0620">
    <property type="taxonomic scope" value="Bacteria"/>
</dbReference>
<dbReference type="AlphaFoldDB" id="F0GWY7"/>
<reference evidence="2 3" key="1">
    <citation type="submission" date="2011-01" db="EMBL/GenBank/DDBJ databases">
        <authorList>
            <person name="Durkin A.S."/>
            <person name="Madupu R."/>
            <person name="Torralba M."/>
            <person name="Gillis M."/>
            <person name="Methe B."/>
            <person name="Sutton G."/>
            <person name="Nelson K.E."/>
        </authorList>
    </citation>
    <scope>NUCLEOTIDE SEQUENCE [LARGE SCALE GENOMIC DNA]</scope>
    <source>
        <strain evidence="2 3">ACS-065-V-Col13</strain>
    </source>
</reference>
<evidence type="ECO:0000259" key="1">
    <source>
        <dbReference type="Pfam" id="PF01717"/>
    </source>
</evidence>
<dbReference type="SUPFAM" id="SSF51726">
    <property type="entry name" value="UROD/MetE-like"/>
    <property type="match status" value="1"/>
</dbReference>
<accession>F0GWY7</accession>
<dbReference type="STRING" id="879305.HMPREF9290_0637"/>
<sequence length="386" mass="44907">MTKRFLTVGSLLRDEDLLKYKREIEKRDDITYPFYDDLDGYKECEDKAIANVVEDQIKRGLAEITDGEYSKSLWHLDFVWGLSGCERFIKDSGYFFREKDSDDKFETRKDIGIKIVGKVSGKKHPFIEHFKRLKKLADGRSIVKQCIPSPSHIYGELLNFGFIDESTYYDSSEDFLEDLIKAYKEFLDDYKNAGGEIIQFDDCLWEQFAKENKENQYDNNQTDLAKDLTLAQKYIDINNEIIDYAHSLGLRVYTHNCRGNYASRNFSDGTYESIADLFFKNLKYDRFYLEWDDDRAGSINALKAFSNRDDVEVVLGLLSSKTNSLDDEKRVLDLLDEASKIIPKDRLYLSHQCGFASCDCGNELTIDEQWKKIAQGQKIAEEFWGE</sequence>
<dbReference type="InterPro" id="IPR002629">
    <property type="entry name" value="Met_Synth_C/arc"/>
</dbReference>
<dbReference type="GO" id="GO:0009086">
    <property type="term" value="P:methionine biosynthetic process"/>
    <property type="evidence" value="ECO:0007669"/>
    <property type="project" value="InterPro"/>
</dbReference>
<dbReference type="Proteomes" id="UP000005286">
    <property type="component" value="Unassembled WGS sequence"/>
</dbReference>
<dbReference type="InterPro" id="IPR038071">
    <property type="entry name" value="UROD/MetE-like_sf"/>
</dbReference>
<protein>
    <submittedName>
        <fullName evidence="2">Vitamin-B12 independent methionine synthase family protein</fullName>
    </submittedName>
</protein>